<dbReference type="InterPro" id="IPR013785">
    <property type="entry name" value="Aldolase_TIM"/>
</dbReference>
<keyword evidence="2" id="KW-0704">Schiff base</keyword>
<evidence type="ECO:0000256" key="3">
    <source>
        <dbReference type="NCBIfam" id="TIGR00126"/>
    </source>
</evidence>
<dbReference type="SUPFAM" id="SSF51569">
    <property type="entry name" value="Aldolase"/>
    <property type="match status" value="1"/>
</dbReference>
<evidence type="ECO:0000256" key="2">
    <source>
        <dbReference type="ARBA" id="ARBA00023270"/>
    </source>
</evidence>
<dbReference type="PANTHER" id="PTHR10889">
    <property type="entry name" value="DEOXYRIBOSE-PHOSPHATE ALDOLASE"/>
    <property type="match status" value="1"/>
</dbReference>
<dbReference type="KEGG" id="fsl:EJO69_10245"/>
<dbReference type="Pfam" id="PF01791">
    <property type="entry name" value="DeoC"/>
    <property type="match status" value="1"/>
</dbReference>
<sequence length="231" mass="25264">MTLTVAEYAKHFDMALHLQSSTEQDIREHARAAREANVAACYTNSYWTPVVAEELAGSDVRVGTAISFPYGCTSTAMKFAEIEEGLELGATAVDMVLNIGEFRDGNDALTVRELDGLVERCEGRAISKLIFEVCYLTDEEIARLTRLCSDAGIDYVKTSTGSQGFPTEAQVKIMRDNITNPTTKLKVSGVPRTFTMPASLWLIEKMGVSLIGTRSAAKLVAQYADYLENGI</sequence>
<keyword evidence="5" id="KW-1185">Reference proteome</keyword>
<proteinExistence type="predicted"/>
<reference evidence="4 5" key="1">
    <citation type="submission" date="2018-12" db="EMBL/GenBank/DDBJ databases">
        <title>Complete genome sequence of Flaviflexus salsibiostraticola KCTC 33148.</title>
        <authorList>
            <person name="Bae J.-W."/>
        </authorList>
    </citation>
    <scope>NUCLEOTIDE SEQUENCE [LARGE SCALE GENOMIC DNA]</scope>
    <source>
        <strain evidence="4 5">KCTC 33148</strain>
    </source>
</reference>
<gene>
    <name evidence="4" type="primary">deoC</name>
    <name evidence="4" type="ORF">EJO69_10245</name>
</gene>
<dbReference type="GO" id="GO:0009264">
    <property type="term" value="P:deoxyribonucleotide catabolic process"/>
    <property type="evidence" value="ECO:0007669"/>
    <property type="project" value="UniProtKB-UniRule"/>
</dbReference>
<name>A0A3Q8WWG8_9ACTO</name>
<protein>
    <recommendedName>
        <fullName evidence="3">Deoxyribose-phosphate aldolase</fullName>
        <ecNumber evidence="3">4.1.2.4</ecNumber>
    </recommendedName>
</protein>
<dbReference type="Proteomes" id="UP000270021">
    <property type="component" value="Chromosome"/>
</dbReference>
<dbReference type="RefSeq" id="WP_126041561.1">
    <property type="nucleotide sequence ID" value="NZ_CP034438.1"/>
</dbReference>
<dbReference type="Gene3D" id="3.20.20.70">
    <property type="entry name" value="Aldolase class I"/>
    <property type="match status" value="1"/>
</dbReference>
<accession>A0A3Q8WWG8</accession>
<keyword evidence="1" id="KW-0963">Cytoplasm</keyword>
<dbReference type="InterPro" id="IPR011343">
    <property type="entry name" value="DeoC"/>
</dbReference>
<dbReference type="EC" id="4.1.2.4" evidence="3"/>
<dbReference type="GO" id="GO:0004139">
    <property type="term" value="F:deoxyribose-phosphate aldolase activity"/>
    <property type="evidence" value="ECO:0007669"/>
    <property type="project" value="UniProtKB-UniRule"/>
</dbReference>
<dbReference type="NCBIfam" id="TIGR00126">
    <property type="entry name" value="deoC"/>
    <property type="match status" value="1"/>
</dbReference>
<dbReference type="PANTHER" id="PTHR10889:SF1">
    <property type="entry name" value="DEOXYRIBOSE-PHOSPHATE ALDOLASE"/>
    <property type="match status" value="1"/>
</dbReference>
<dbReference type="PIRSF" id="PIRSF001357">
    <property type="entry name" value="DeoC"/>
    <property type="match status" value="1"/>
</dbReference>
<dbReference type="EMBL" id="CP034438">
    <property type="protein sequence ID" value="AZN30637.1"/>
    <property type="molecule type" value="Genomic_DNA"/>
</dbReference>
<dbReference type="OrthoDB" id="6579831at2"/>
<dbReference type="InterPro" id="IPR002915">
    <property type="entry name" value="DeoC/FbaB/LacD_aldolase"/>
</dbReference>
<organism evidence="4 5">
    <name type="scientific">Flaviflexus salsibiostraticola</name>
    <dbReference type="NCBI Taxonomy" id="1282737"/>
    <lineage>
        <taxon>Bacteria</taxon>
        <taxon>Bacillati</taxon>
        <taxon>Actinomycetota</taxon>
        <taxon>Actinomycetes</taxon>
        <taxon>Actinomycetales</taxon>
        <taxon>Actinomycetaceae</taxon>
        <taxon>Flaviflexus</taxon>
    </lineage>
</organism>
<evidence type="ECO:0000313" key="5">
    <source>
        <dbReference type="Proteomes" id="UP000270021"/>
    </source>
</evidence>
<keyword evidence="4" id="KW-0456">Lyase</keyword>
<dbReference type="GO" id="GO:0005737">
    <property type="term" value="C:cytoplasm"/>
    <property type="evidence" value="ECO:0007669"/>
    <property type="project" value="InterPro"/>
</dbReference>
<evidence type="ECO:0000256" key="1">
    <source>
        <dbReference type="ARBA" id="ARBA00022490"/>
    </source>
</evidence>
<dbReference type="GO" id="GO:0016052">
    <property type="term" value="P:carbohydrate catabolic process"/>
    <property type="evidence" value="ECO:0007669"/>
    <property type="project" value="TreeGrafter"/>
</dbReference>
<evidence type="ECO:0000313" key="4">
    <source>
        <dbReference type="EMBL" id="AZN30637.1"/>
    </source>
</evidence>
<dbReference type="SMART" id="SM01133">
    <property type="entry name" value="DeoC"/>
    <property type="match status" value="1"/>
</dbReference>
<dbReference type="AlphaFoldDB" id="A0A3Q8WWG8"/>